<gene>
    <name evidence="1" type="ORF">SAMN04488042_106161</name>
</gene>
<evidence type="ECO:0000313" key="2">
    <source>
        <dbReference type="Proteomes" id="UP000199144"/>
    </source>
</evidence>
<dbReference type="STRING" id="254406.SAMN04488042_106161"/>
<dbReference type="AlphaFoldDB" id="A0A1I4Q2Z3"/>
<reference evidence="1 2" key="1">
    <citation type="submission" date="2016-10" db="EMBL/GenBank/DDBJ databases">
        <authorList>
            <person name="de Groot N.N."/>
        </authorList>
    </citation>
    <scope>NUCLEOTIDE SEQUENCE [LARGE SCALE GENOMIC DNA]</scope>
    <source>
        <strain evidence="1 2">DSM 15283</strain>
    </source>
</reference>
<dbReference type="EMBL" id="FOTQ01000006">
    <property type="protein sequence ID" value="SFM34397.1"/>
    <property type="molecule type" value="Genomic_DNA"/>
</dbReference>
<accession>A0A1I4Q2Z3</accession>
<name>A0A1I4Q2Z3_9RHOB</name>
<proteinExistence type="predicted"/>
<keyword evidence="2" id="KW-1185">Reference proteome</keyword>
<evidence type="ECO:0000313" key="1">
    <source>
        <dbReference type="EMBL" id="SFM34397.1"/>
    </source>
</evidence>
<dbReference type="GO" id="GO:0005975">
    <property type="term" value="P:carbohydrate metabolic process"/>
    <property type="evidence" value="ECO:0007669"/>
    <property type="project" value="InterPro"/>
</dbReference>
<protein>
    <submittedName>
        <fullName evidence="1">Polysaccharide deacetylase</fullName>
    </submittedName>
</protein>
<dbReference type="OrthoDB" id="7836272at2"/>
<dbReference type="Proteomes" id="UP000199144">
    <property type="component" value="Unassembled WGS sequence"/>
</dbReference>
<dbReference type="Gene3D" id="3.20.20.370">
    <property type="entry name" value="Glycoside hydrolase/deacetylase"/>
    <property type="match status" value="1"/>
</dbReference>
<dbReference type="CDD" id="cd10929">
    <property type="entry name" value="CE4_u5"/>
    <property type="match status" value="1"/>
</dbReference>
<sequence length="318" mass="35322">MSGGELVLSLDFELLWGVRDHATRETYGKNILGGRAAIPRMLESFDRHGIQATWATVGAVFCASREELLDALPPEELRPRYTHPALSNYRYLDEIGLDEAHDPYYFGATLVTQIASCPGQEIATHTMSHFYCLEAGASIETFAADIDAACQLAANRGIKLRSIVFPRNQYAAPHLAVVRERGIKRYRGNQSAWPYRPSAGANQTLPRRMLRLIDAHTGMLGSHLYFPGTENVPASHFLRPCSGRLAAYHSRHLSVIESAMTRAAQTGAGFHLWWHPHNFGVDMEANLRGLERIITHYGQLRDQYGMKSLTMAGSGGSK</sequence>
<dbReference type="SUPFAM" id="SSF88713">
    <property type="entry name" value="Glycoside hydrolase/deacetylase"/>
    <property type="match status" value="1"/>
</dbReference>
<dbReference type="InterPro" id="IPR011330">
    <property type="entry name" value="Glyco_hydro/deAcase_b/a-brl"/>
</dbReference>
<dbReference type="RefSeq" id="WP_110680258.1">
    <property type="nucleotide sequence ID" value="NZ_FOTQ01000006.1"/>
</dbReference>
<organism evidence="1 2">
    <name type="scientific">Shimia aestuarii</name>
    <dbReference type="NCBI Taxonomy" id="254406"/>
    <lineage>
        <taxon>Bacteria</taxon>
        <taxon>Pseudomonadati</taxon>
        <taxon>Pseudomonadota</taxon>
        <taxon>Alphaproteobacteria</taxon>
        <taxon>Rhodobacterales</taxon>
        <taxon>Roseobacteraceae</taxon>
    </lineage>
</organism>